<dbReference type="GO" id="GO:0004801">
    <property type="term" value="F:transaldolase activity"/>
    <property type="evidence" value="ECO:0007669"/>
    <property type="project" value="UniProtKB-EC"/>
</dbReference>
<dbReference type="UniPathway" id="UPA00115"/>
<comment type="function">
    <text evidence="1">Transaldolase is important for the balance of metabolites in the pentose-phosphate pathway.</text>
</comment>
<evidence type="ECO:0000313" key="10">
    <source>
        <dbReference type="EMBL" id="CAB4686847.1"/>
    </source>
</evidence>
<dbReference type="GO" id="GO:0005737">
    <property type="term" value="C:cytoplasm"/>
    <property type="evidence" value="ECO:0007669"/>
    <property type="project" value="UniProtKB-SubCell"/>
</dbReference>
<keyword evidence="7" id="KW-0570">Pentose shunt</keyword>
<sequence>MANALEQISEAGVAVWLDDLSRERLRNNSLAKLIQEDSVVGVTTNPSIFSAAISKSDLYINDITKNSEKTVEEIITTLTTDDVRNACDLFAQTFKDSNGVDGRVSIEVDPRFARDTKSTIDQGKDLWRIISRPNLLIKVPATVEGLPAITELISQGISVNVTLIFSVNRYKQVLDAFIAGLEKRLASGKAITDIYSVASFFISRIDSEVDKQLPIDSELRGSIAIANAILAYDAYQTFENTQRWQKIASKGGNLQRPLWASTGVKDPSYDPTRYVMLLIAKNTVNTMPEATLDAVRKTGIFTGDTITTNVLKAKSSLAKLALSGIDLEKITEALEIDGVAKFEAAWLDLMDTINTVLGNSK</sequence>
<dbReference type="CDD" id="cd00955">
    <property type="entry name" value="Transaldolase_like"/>
    <property type="match status" value="1"/>
</dbReference>
<dbReference type="PANTHER" id="PTHR10683">
    <property type="entry name" value="TRANSALDOLASE"/>
    <property type="match status" value="1"/>
</dbReference>
<name>A0A6J6NKB6_9ZZZZ</name>
<dbReference type="Pfam" id="PF00923">
    <property type="entry name" value="TAL_FSA"/>
    <property type="match status" value="1"/>
</dbReference>
<evidence type="ECO:0000256" key="2">
    <source>
        <dbReference type="ARBA" id="ARBA00004496"/>
    </source>
</evidence>
<evidence type="ECO:0000256" key="5">
    <source>
        <dbReference type="ARBA" id="ARBA00022490"/>
    </source>
</evidence>
<dbReference type="InterPro" id="IPR018225">
    <property type="entry name" value="Transaldolase_AS"/>
</dbReference>
<proteinExistence type="inferred from homology"/>
<dbReference type="NCBIfam" id="NF002881">
    <property type="entry name" value="PRK03343.1"/>
    <property type="match status" value="1"/>
</dbReference>
<gene>
    <name evidence="10" type="ORF">UFOPK2576_00183</name>
</gene>
<dbReference type="Gene3D" id="3.20.20.70">
    <property type="entry name" value="Aldolase class I"/>
    <property type="match status" value="1"/>
</dbReference>
<accession>A0A6J6NKB6</accession>
<dbReference type="NCBIfam" id="TIGR00876">
    <property type="entry name" value="tal_mycobact"/>
    <property type="match status" value="1"/>
</dbReference>
<organism evidence="10">
    <name type="scientific">freshwater metagenome</name>
    <dbReference type="NCBI Taxonomy" id="449393"/>
    <lineage>
        <taxon>unclassified sequences</taxon>
        <taxon>metagenomes</taxon>
        <taxon>ecological metagenomes</taxon>
    </lineage>
</organism>
<evidence type="ECO:0000256" key="4">
    <source>
        <dbReference type="ARBA" id="ARBA00008426"/>
    </source>
</evidence>
<evidence type="ECO:0000256" key="6">
    <source>
        <dbReference type="ARBA" id="ARBA00022679"/>
    </source>
</evidence>
<evidence type="ECO:0000256" key="3">
    <source>
        <dbReference type="ARBA" id="ARBA00004959"/>
    </source>
</evidence>
<dbReference type="HAMAP" id="MF_00493">
    <property type="entry name" value="Transaldolase_2"/>
    <property type="match status" value="1"/>
</dbReference>
<evidence type="ECO:0000256" key="7">
    <source>
        <dbReference type="ARBA" id="ARBA00023126"/>
    </source>
</evidence>
<dbReference type="InterPro" id="IPR001585">
    <property type="entry name" value="TAL/FSA"/>
</dbReference>
<comment type="catalytic activity">
    <reaction evidence="9">
        <text>D-sedoheptulose 7-phosphate + D-glyceraldehyde 3-phosphate = D-erythrose 4-phosphate + beta-D-fructose 6-phosphate</text>
        <dbReference type="Rhea" id="RHEA:17053"/>
        <dbReference type="ChEBI" id="CHEBI:16897"/>
        <dbReference type="ChEBI" id="CHEBI:57483"/>
        <dbReference type="ChEBI" id="CHEBI:57634"/>
        <dbReference type="ChEBI" id="CHEBI:59776"/>
        <dbReference type="EC" id="2.2.1.2"/>
    </reaction>
</comment>
<dbReference type="PIRSF" id="PIRSF036915">
    <property type="entry name" value="Trnald_Bac_Plnt"/>
    <property type="match status" value="1"/>
</dbReference>
<dbReference type="PROSITE" id="PS01054">
    <property type="entry name" value="TRANSALDOLASE_1"/>
    <property type="match status" value="1"/>
</dbReference>
<dbReference type="PANTHER" id="PTHR10683:SF31">
    <property type="entry name" value="TRANSALDOLASE"/>
    <property type="match status" value="1"/>
</dbReference>
<comment type="similarity">
    <text evidence="4">Belongs to the transaldolase family. Type 2 subfamily.</text>
</comment>
<dbReference type="PROSITE" id="PS00958">
    <property type="entry name" value="TRANSALDOLASE_2"/>
    <property type="match status" value="1"/>
</dbReference>
<evidence type="ECO:0000256" key="9">
    <source>
        <dbReference type="ARBA" id="ARBA00048810"/>
    </source>
</evidence>
<dbReference type="GO" id="GO:0006098">
    <property type="term" value="P:pentose-phosphate shunt"/>
    <property type="evidence" value="ECO:0007669"/>
    <property type="project" value="UniProtKB-UniPathway"/>
</dbReference>
<keyword evidence="6" id="KW-0808">Transferase</keyword>
<comment type="pathway">
    <text evidence="3">Carbohydrate degradation; pentose phosphate pathway.</text>
</comment>
<evidence type="ECO:0000256" key="1">
    <source>
        <dbReference type="ARBA" id="ARBA00003518"/>
    </source>
</evidence>
<dbReference type="InterPro" id="IPR004732">
    <property type="entry name" value="Transaldolase_2"/>
</dbReference>
<protein>
    <submittedName>
        <fullName evidence="10">Unannotated protein</fullName>
    </submittedName>
</protein>
<dbReference type="EMBL" id="CAEZXQ010000011">
    <property type="protein sequence ID" value="CAB4686847.1"/>
    <property type="molecule type" value="Genomic_DNA"/>
</dbReference>
<dbReference type="AlphaFoldDB" id="A0A6J6NKB6"/>
<keyword evidence="8" id="KW-0704">Schiff base</keyword>
<evidence type="ECO:0000256" key="8">
    <source>
        <dbReference type="ARBA" id="ARBA00023270"/>
    </source>
</evidence>
<reference evidence="10" key="1">
    <citation type="submission" date="2020-05" db="EMBL/GenBank/DDBJ databases">
        <authorList>
            <person name="Chiriac C."/>
            <person name="Salcher M."/>
            <person name="Ghai R."/>
            <person name="Kavagutti S V."/>
        </authorList>
    </citation>
    <scope>NUCLEOTIDE SEQUENCE</scope>
</reference>
<dbReference type="SUPFAM" id="SSF51569">
    <property type="entry name" value="Aldolase"/>
    <property type="match status" value="1"/>
</dbReference>
<comment type="subcellular location">
    <subcellularLocation>
        <location evidence="2">Cytoplasm</location>
    </subcellularLocation>
</comment>
<dbReference type="InterPro" id="IPR013785">
    <property type="entry name" value="Aldolase_TIM"/>
</dbReference>
<dbReference type="GO" id="GO:0005975">
    <property type="term" value="P:carbohydrate metabolic process"/>
    <property type="evidence" value="ECO:0007669"/>
    <property type="project" value="InterPro"/>
</dbReference>
<keyword evidence="5" id="KW-0963">Cytoplasm</keyword>